<proteinExistence type="predicted"/>
<evidence type="ECO:0000313" key="2">
    <source>
        <dbReference type="EMBL" id="GAA4481170.1"/>
    </source>
</evidence>
<protein>
    <submittedName>
        <fullName evidence="2">Uncharacterized protein</fullName>
    </submittedName>
</protein>
<accession>A0ABP8P5T9</accession>
<feature type="region of interest" description="Disordered" evidence="1">
    <location>
        <begin position="91"/>
        <end position="110"/>
    </location>
</feature>
<sequence length="110" mass="12026">MPSARPVDPSFRWDALVAWILDWEVADEVDDTVLERWSDGLAAAASRIDPHVLWSPLTDTVVAPTGYTETRITAVLRQCIARYAGSTTEQVLADPRADTDTDAFPSSPPA</sequence>
<name>A0ABP8P5T9_9NOCA</name>
<gene>
    <name evidence="2" type="ORF">GCM10023094_28870</name>
</gene>
<reference evidence="3" key="1">
    <citation type="journal article" date="2019" name="Int. J. Syst. Evol. Microbiol.">
        <title>The Global Catalogue of Microorganisms (GCM) 10K type strain sequencing project: providing services to taxonomists for standard genome sequencing and annotation.</title>
        <authorList>
            <consortium name="The Broad Institute Genomics Platform"/>
            <consortium name="The Broad Institute Genome Sequencing Center for Infectious Disease"/>
            <person name="Wu L."/>
            <person name="Ma J."/>
        </authorList>
    </citation>
    <scope>NUCLEOTIDE SEQUENCE [LARGE SCALE GENOMIC DNA]</scope>
    <source>
        <strain evidence="3">JCM 32206</strain>
    </source>
</reference>
<keyword evidence="3" id="KW-1185">Reference proteome</keyword>
<dbReference type="EMBL" id="BAABFB010000047">
    <property type="protein sequence ID" value="GAA4481170.1"/>
    <property type="molecule type" value="Genomic_DNA"/>
</dbReference>
<comment type="caution">
    <text evidence="2">The sequence shown here is derived from an EMBL/GenBank/DDBJ whole genome shotgun (WGS) entry which is preliminary data.</text>
</comment>
<evidence type="ECO:0000313" key="3">
    <source>
        <dbReference type="Proteomes" id="UP001501183"/>
    </source>
</evidence>
<dbReference type="Proteomes" id="UP001501183">
    <property type="component" value="Unassembled WGS sequence"/>
</dbReference>
<evidence type="ECO:0000256" key="1">
    <source>
        <dbReference type="SAM" id="MobiDB-lite"/>
    </source>
</evidence>
<organism evidence="2 3">
    <name type="scientific">Rhodococcus olei</name>
    <dbReference type="NCBI Taxonomy" id="2161675"/>
    <lineage>
        <taxon>Bacteria</taxon>
        <taxon>Bacillati</taxon>
        <taxon>Actinomycetota</taxon>
        <taxon>Actinomycetes</taxon>
        <taxon>Mycobacteriales</taxon>
        <taxon>Nocardiaceae</taxon>
        <taxon>Rhodococcus</taxon>
    </lineage>
</organism>